<name>A0ABW9CTQ5_9BURK</name>
<keyword evidence="2" id="KW-1185">Reference proteome</keyword>
<dbReference type="RefSeq" id="WP_408162595.1">
    <property type="nucleotide sequence ID" value="NZ_JAQQDB010000026.1"/>
</dbReference>
<dbReference type="EMBL" id="JAQQDB010000026">
    <property type="protein sequence ID" value="MFM0520650.1"/>
    <property type="molecule type" value="Genomic_DNA"/>
</dbReference>
<dbReference type="Proteomes" id="UP001629462">
    <property type="component" value="Unassembled WGS sequence"/>
</dbReference>
<evidence type="ECO:0000313" key="1">
    <source>
        <dbReference type="EMBL" id="MFM0520650.1"/>
    </source>
</evidence>
<gene>
    <name evidence="1" type="ORF">PQR08_24790</name>
</gene>
<protein>
    <submittedName>
        <fullName evidence="1">Uncharacterized protein</fullName>
    </submittedName>
</protein>
<comment type="caution">
    <text evidence="1">The sequence shown here is derived from an EMBL/GenBank/DDBJ whole genome shotgun (WGS) entry which is preliminary data.</text>
</comment>
<accession>A0ABW9CTQ5</accession>
<evidence type="ECO:0000313" key="2">
    <source>
        <dbReference type="Proteomes" id="UP001629462"/>
    </source>
</evidence>
<sequence>MLQSESAVTAEGFLDRLNMSFIERHQRVLQRFVLDGKCDGVLVSTTTLSDIVNGSQTRFNTFTQSTLWTVKEADQRAIARINAVRDVVAAYPGL</sequence>
<proteinExistence type="predicted"/>
<reference evidence="1 2" key="1">
    <citation type="journal article" date="2024" name="Chem. Sci.">
        <title>Discovery of megapolipeptins by genome mining of a Burkholderiales bacteria collection.</title>
        <authorList>
            <person name="Paulo B.S."/>
            <person name="Recchia M.J.J."/>
            <person name="Lee S."/>
            <person name="Fergusson C.H."/>
            <person name="Romanowski S.B."/>
            <person name="Hernandez A."/>
            <person name="Krull N."/>
            <person name="Liu D.Y."/>
            <person name="Cavanagh H."/>
            <person name="Bos A."/>
            <person name="Gray C.A."/>
            <person name="Murphy B.T."/>
            <person name="Linington R.G."/>
            <person name="Eustaquio A.S."/>
        </authorList>
    </citation>
    <scope>NUCLEOTIDE SEQUENCE [LARGE SCALE GENOMIC DNA]</scope>
    <source>
        <strain evidence="1 2">RL17-374-BIF-D</strain>
    </source>
</reference>
<organism evidence="1 2">
    <name type="scientific">Caballeronia jiangsuensis</name>
    <dbReference type="NCBI Taxonomy" id="1458357"/>
    <lineage>
        <taxon>Bacteria</taxon>
        <taxon>Pseudomonadati</taxon>
        <taxon>Pseudomonadota</taxon>
        <taxon>Betaproteobacteria</taxon>
        <taxon>Burkholderiales</taxon>
        <taxon>Burkholderiaceae</taxon>
        <taxon>Caballeronia</taxon>
    </lineage>
</organism>